<accession>A0ABR7W9Z9</accession>
<sequence>MPEIIGFIGAGQMGEPMVRRLLGAGHDVVLYARRDEVRERLAEAGARLADSVADVAARSDILIVCLFSDAQLADLAGGPDGFMSNARAGSVVVSHTTGNVSTLEKLGAEYPDGPALIDAPVSGAATDIEAGRLTVLLGGDEAAVERAEPVLAAYADPILRTGGPGSALNLKLVNNMLFAANAQLVAAAVELGERLGVGGEQLLSAVAVSSGRSHALASVQLLGDVGTFTKVASPFLRKDVAACVVAAEDAGVDLGWLRSVVDAGPIELS</sequence>
<dbReference type="SUPFAM" id="SSF48179">
    <property type="entry name" value="6-phosphogluconate dehydrogenase C-terminal domain-like"/>
    <property type="match status" value="1"/>
</dbReference>
<proteinExistence type="inferred from homology"/>
<evidence type="ECO:0000256" key="2">
    <source>
        <dbReference type="ARBA" id="ARBA00023002"/>
    </source>
</evidence>
<protein>
    <submittedName>
        <fullName evidence="6">NAD(P)-dependent oxidoreductase</fullName>
    </submittedName>
</protein>
<dbReference type="SUPFAM" id="SSF51735">
    <property type="entry name" value="NAD(P)-binding Rossmann-fold domains"/>
    <property type="match status" value="1"/>
</dbReference>
<dbReference type="RefSeq" id="WP_190266190.1">
    <property type="nucleotide sequence ID" value="NZ_BAABAD010000003.1"/>
</dbReference>
<evidence type="ECO:0000259" key="4">
    <source>
        <dbReference type="Pfam" id="PF03446"/>
    </source>
</evidence>
<keyword evidence="2" id="KW-0560">Oxidoreductase</keyword>
<dbReference type="Proteomes" id="UP000602395">
    <property type="component" value="Unassembled WGS sequence"/>
</dbReference>
<feature type="domain" description="3-hydroxyisobutyrate dehydrogenase-like NAD-binding" evidence="5">
    <location>
        <begin position="165"/>
        <end position="255"/>
    </location>
</feature>
<dbReference type="EMBL" id="JACWMS010000001">
    <property type="protein sequence ID" value="MBD1319351.1"/>
    <property type="molecule type" value="Genomic_DNA"/>
</dbReference>
<name>A0ABR7W9Z9_9ACTN</name>
<dbReference type="Pfam" id="PF14833">
    <property type="entry name" value="NAD_binding_11"/>
    <property type="match status" value="1"/>
</dbReference>
<evidence type="ECO:0000256" key="1">
    <source>
        <dbReference type="ARBA" id="ARBA00009080"/>
    </source>
</evidence>
<dbReference type="InterPro" id="IPR013328">
    <property type="entry name" value="6PGD_dom2"/>
</dbReference>
<dbReference type="InterPro" id="IPR036291">
    <property type="entry name" value="NAD(P)-bd_dom_sf"/>
</dbReference>
<keyword evidence="7" id="KW-1185">Reference proteome</keyword>
<dbReference type="InterPro" id="IPR008927">
    <property type="entry name" value="6-PGluconate_DH-like_C_sf"/>
</dbReference>
<keyword evidence="3" id="KW-0520">NAD</keyword>
<feature type="domain" description="6-phosphogluconate dehydrogenase NADP-binding" evidence="4">
    <location>
        <begin position="5"/>
        <end position="159"/>
    </location>
</feature>
<evidence type="ECO:0000259" key="5">
    <source>
        <dbReference type="Pfam" id="PF14833"/>
    </source>
</evidence>
<dbReference type="PANTHER" id="PTHR22981:SF7">
    <property type="entry name" value="3-HYDROXYISOBUTYRATE DEHYDROGENASE, MITOCHONDRIAL"/>
    <property type="match status" value="1"/>
</dbReference>
<dbReference type="InterPro" id="IPR015815">
    <property type="entry name" value="HIBADH-related"/>
</dbReference>
<organism evidence="6 7">
    <name type="scientific">Gordonia hankookensis</name>
    <dbReference type="NCBI Taxonomy" id="589403"/>
    <lineage>
        <taxon>Bacteria</taxon>
        <taxon>Bacillati</taxon>
        <taxon>Actinomycetota</taxon>
        <taxon>Actinomycetes</taxon>
        <taxon>Mycobacteriales</taxon>
        <taxon>Gordoniaceae</taxon>
        <taxon>Gordonia</taxon>
    </lineage>
</organism>
<dbReference type="Gene3D" id="3.40.50.720">
    <property type="entry name" value="NAD(P)-binding Rossmann-like Domain"/>
    <property type="match status" value="1"/>
</dbReference>
<dbReference type="InterPro" id="IPR006115">
    <property type="entry name" value="6PGDH_NADP-bd"/>
</dbReference>
<dbReference type="Gene3D" id="1.10.1040.10">
    <property type="entry name" value="N-(1-d-carboxylethyl)-l-norvaline Dehydrogenase, domain 2"/>
    <property type="match status" value="1"/>
</dbReference>
<evidence type="ECO:0000313" key="6">
    <source>
        <dbReference type="EMBL" id="MBD1319351.1"/>
    </source>
</evidence>
<evidence type="ECO:0000256" key="3">
    <source>
        <dbReference type="ARBA" id="ARBA00023027"/>
    </source>
</evidence>
<dbReference type="InterPro" id="IPR029154">
    <property type="entry name" value="HIBADH-like_NADP-bd"/>
</dbReference>
<comment type="caution">
    <text evidence="6">The sequence shown here is derived from an EMBL/GenBank/DDBJ whole genome shotgun (WGS) entry which is preliminary data.</text>
</comment>
<reference evidence="6 7" key="1">
    <citation type="submission" date="2020-09" db="EMBL/GenBank/DDBJ databases">
        <title>Novel species in genus Gordonia.</title>
        <authorList>
            <person name="Zhang G."/>
        </authorList>
    </citation>
    <scope>NUCLEOTIDE SEQUENCE [LARGE SCALE GENOMIC DNA]</scope>
    <source>
        <strain evidence="6 7">ON-33</strain>
    </source>
</reference>
<evidence type="ECO:0000313" key="7">
    <source>
        <dbReference type="Proteomes" id="UP000602395"/>
    </source>
</evidence>
<dbReference type="PIRSF" id="PIRSF000103">
    <property type="entry name" value="HIBADH"/>
    <property type="match status" value="1"/>
</dbReference>
<comment type="similarity">
    <text evidence="1">Belongs to the HIBADH-related family.</text>
</comment>
<gene>
    <name evidence="6" type="ORF">IDF66_07120</name>
</gene>
<dbReference type="Pfam" id="PF03446">
    <property type="entry name" value="NAD_binding_2"/>
    <property type="match status" value="1"/>
</dbReference>
<dbReference type="PANTHER" id="PTHR22981">
    <property type="entry name" value="3-HYDROXYISOBUTYRATE DEHYDROGENASE-RELATED"/>
    <property type="match status" value="1"/>
</dbReference>